<dbReference type="Proteomes" id="UP000249396">
    <property type="component" value="Unassembled WGS sequence"/>
</dbReference>
<gene>
    <name evidence="4" type="ORF">DM484_12140</name>
</gene>
<evidence type="ECO:0000256" key="1">
    <source>
        <dbReference type="ARBA" id="ARBA00023125"/>
    </source>
</evidence>
<comment type="caution">
    <text evidence="4">The sequence shown here is derived from an EMBL/GenBank/DDBJ whole genome shotgun (WGS) entry which is preliminary data.</text>
</comment>
<dbReference type="AlphaFoldDB" id="A0A2W4R4K5"/>
<evidence type="ECO:0000313" key="4">
    <source>
        <dbReference type="EMBL" id="PZN78872.1"/>
    </source>
</evidence>
<proteinExistence type="predicted"/>
<keyword evidence="2" id="KW-0175">Coiled coil</keyword>
<name>A0A2W4R4K5_9GAMM</name>
<dbReference type="PANTHER" id="PTHR46558">
    <property type="entry name" value="TRACRIPTIONAL REGULATORY PROTEIN-RELATED-RELATED"/>
    <property type="match status" value="1"/>
</dbReference>
<dbReference type="SMART" id="SM00530">
    <property type="entry name" value="HTH_XRE"/>
    <property type="match status" value="1"/>
</dbReference>
<organism evidence="4 5">
    <name type="scientific">Candidatus Methylumidiphilus alinenensis</name>
    <dbReference type="NCBI Taxonomy" id="2202197"/>
    <lineage>
        <taxon>Bacteria</taxon>
        <taxon>Pseudomonadati</taxon>
        <taxon>Pseudomonadota</taxon>
        <taxon>Gammaproteobacteria</taxon>
        <taxon>Methylococcales</taxon>
        <taxon>Candidatus Methylumidiphilus</taxon>
    </lineage>
</organism>
<dbReference type="Pfam" id="PF01381">
    <property type="entry name" value="HTH_3"/>
    <property type="match status" value="1"/>
</dbReference>
<dbReference type="PANTHER" id="PTHR46558:SF11">
    <property type="entry name" value="HTH-TYPE TRANSCRIPTIONAL REGULATOR XRE"/>
    <property type="match status" value="1"/>
</dbReference>
<dbReference type="InterPro" id="IPR010982">
    <property type="entry name" value="Lambda_DNA-bd_dom_sf"/>
</dbReference>
<reference evidence="4 5" key="1">
    <citation type="journal article" date="2018" name="Aquat. Microb. Ecol.">
        <title>Gammaproteobacterial methanotrophs dominate.</title>
        <authorList>
            <person name="Rissanen A.J."/>
            <person name="Saarenheimo J."/>
            <person name="Tiirola M."/>
            <person name="Peura S."/>
            <person name="Aalto S.L."/>
            <person name="Karvinen A."/>
            <person name="Nykanen H."/>
        </authorList>
    </citation>
    <scope>NUCLEOTIDE SEQUENCE [LARGE SCALE GENOMIC DNA]</scope>
    <source>
        <strain evidence="4">AMbin10</strain>
    </source>
</reference>
<evidence type="ECO:0000259" key="3">
    <source>
        <dbReference type="PROSITE" id="PS50943"/>
    </source>
</evidence>
<dbReference type="GO" id="GO:0003677">
    <property type="term" value="F:DNA binding"/>
    <property type="evidence" value="ECO:0007669"/>
    <property type="project" value="UniProtKB-KW"/>
</dbReference>
<evidence type="ECO:0000256" key="2">
    <source>
        <dbReference type="SAM" id="Coils"/>
    </source>
</evidence>
<feature type="coiled-coil region" evidence="2">
    <location>
        <begin position="102"/>
        <end position="136"/>
    </location>
</feature>
<dbReference type="CDD" id="cd00093">
    <property type="entry name" value="HTH_XRE"/>
    <property type="match status" value="1"/>
</dbReference>
<dbReference type="Gene3D" id="1.10.260.40">
    <property type="entry name" value="lambda repressor-like DNA-binding domains"/>
    <property type="match status" value="1"/>
</dbReference>
<evidence type="ECO:0000313" key="5">
    <source>
        <dbReference type="Proteomes" id="UP000249396"/>
    </source>
</evidence>
<accession>A0A2W4R4K5</accession>
<dbReference type="PROSITE" id="PS50943">
    <property type="entry name" value="HTH_CROC1"/>
    <property type="match status" value="1"/>
</dbReference>
<sequence>MQLHELQLKIGKEIKKLRTVNDMTQEQAAEGLHLDRNAYGEIERGKTDIHLSRLVQIANFFEVSIEDLVGSKDKAVFYVAGTSNSQSNNNLYNEYNGVSAEVFALQHELEKAQLQIEHLGKELDNHQKIIKLLEEKTSNK</sequence>
<dbReference type="SUPFAM" id="SSF47413">
    <property type="entry name" value="lambda repressor-like DNA-binding domains"/>
    <property type="match status" value="1"/>
</dbReference>
<feature type="domain" description="HTH cro/C1-type" evidence="3">
    <location>
        <begin position="14"/>
        <end position="68"/>
    </location>
</feature>
<dbReference type="EMBL" id="QJPH01000312">
    <property type="protein sequence ID" value="PZN78872.1"/>
    <property type="molecule type" value="Genomic_DNA"/>
</dbReference>
<keyword evidence="1" id="KW-0238">DNA-binding</keyword>
<protein>
    <submittedName>
        <fullName evidence="4">XRE family transcriptional regulator</fullName>
    </submittedName>
</protein>
<dbReference type="InterPro" id="IPR001387">
    <property type="entry name" value="Cro/C1-type_HTH"/>
</dbReference>